<dbReference type="GO" id="GO:0005634">
    <property type="term" value="C:nucleus"/>
    <property type="evidence" value="ECO:0007669"/>
    <property type="project" value="UniProtKB-SubCell"/>
</dbReference>
<dbReference type="Gene3D" id="3.30.160.60">
    <property type="entry name" value="Classic Zinc Finger"/>
    <property type="match status" value="1"/>
</dbReference>
<dbReference type="SUPFAM" id="SSF57667">
    <property type="entry name" value="beta-beta-alpha zinc fingers"/>
    <property type="match status" value="1"/>
</dbReference>
<comment type="caution">
    <text evidence="10">The sequence shown here is derived from an EMBL/GenBank/DDBJ whole genome shotgun (WGS) entry which is preliminary data.</text>
</comment>
<evidence type="ECO:0000256" key="7">
    <source>
        <dbReference type="PROSITE-ProRule" id="PRU00042"/>
    </source>
</evidence>
<keyword evidence="12" id="KW-1185">Reference proteome</keyword>
<evidence type="ECO:0000256" key="5">
    <source>
        <dbReference type="ARBA" id="ARBA00022833"/>
    </source>
</evidence>
<evidence type="ECO:0000256" key="2">
    <source>
        <dbReference type="ARBA" id="ARBA00022723"/>
    </source>
</evidence>
<dbReference type="SMART" id="SM00355">
    <property type="entry name" value="ZnF_C2H2"/>
    <property type="match status" value="2"/>
</dbReference>
<feature type="domain" description="C2H2-type" evidence="9">
    <location>
        <begin position="75"/>
        <end position="103"/>
    </location>
</feature>
<evidence type="ECO:0000313" key="12">
    <source>
        <dbReference type="Proteomes" id="UP001286313"/>
    </source>
</evidence>
<gene>
    <name evidence="11" type="ORF">Pcinc_039223</name>
    <name evidence="10" type="ORF">Pcinc_040786</name>
</gene>
<evidence type="ECO:0000256" key="3">
    <source>
        <dbReference type="ARBA" id="ARBA00022737"/>
    </source>
</evidence>
<feature type="region of interest" description="Disordered" evidence="8">
    <location>
        <begin position="95"/>
        <end position="138"/>
    </location>
</feature>
<feature type="domain" description="C2H2-type" evidence="9">
    <location>
        <begin position="45"/>
        <end position="73"/>
    </location>
</feature>
<evidence type="ECO:0000313" key="11">
    <source>
        <dbReference type="EMBL" id="KAK3854282.1"/>
    </source>
</evidence>
<evidence type="ECO:0000259" key="9">
    <source>
        <dbReference type="PROSITE" id="PS50157"/>
    </source>
</evidence>
<evidence type="ECO:0000256" key="6">
    <source>
        <dbReference type="ARBA" id="ARBA00023242"/>
    </source>
</evidence>
<keyword evidence="5" id="KW-0862">Zinc</keyword>
<dbReference type="AlphaFoldDB" id="A0AAE1BKT0"/>
<evidence type="ECO:0000256" key="4">
    <source>
        <dbReference type="ARBA" id="ARBA00022771"/>
    </source>
</evidence>
<dbReference type="EMBL" id="JAWQEG010007323">
    <property type="protein sequence ID" value="KAK3852637.1"/>
    <property type="molecule type" value="Genomic_DNA"/>
</dbReference>
<dbReference type="EMBL" id="JAWQEG010006637">
    <property type="protein sequence ID" value="KAK3854282.1"/>
    <property type="molecule type" value="Genomic_DNA"/>
</dbReference>
<dbReference type="InterPro" id="IPR013087">
    <property type="entry name" value="Znf_C2H2_type"/>
</dbReference>
<name>A0AAE1BKT0_PETCI</name>
<dbReference type="PROSITE" id="PS00028">
    <property type="entry name" value="ZINC_FINGER_C2H2_1"/>
    <property type="match status" value="2"/>
</dbReference>
<dbReference type="InterPro" id="IPR036236">
    <property type="entry name" value="Znf_C2H2_sf"/>
</dbReference>
<evidence type="ECO:0000256" key="1">
    <source>
        <dbReference type="ARBA" id="ARBA00004123"/>
    </source>
</evidence>
<organism evidence="10 12">
    <name type="scientific">Petrolisthes cinctipes</name>
    <name type="common">Flat porcelain crab</name>
    <dbReference type="NCBI Taxonomy" id="88211"/>
    <lineage>
        <taxon>Eukaryota</taxon>
        <taxon>Metazoa</taxon>
        <taxon>Ecdysozoa</taxon>
        <taxon>Arthropoda</taxon>
        <taxon>Crustacea</taxon>
        <taxon>Multicrustacea</taxon>
        <taxon>Malacostraca</taxon>
        <taxon>Eumalacostraca</taxon>
        <taxon>Eucarida</taxon>
        <taxon>Decapoda</taxon>
        <taxon>Pleocyemata</taxon>
        <taxon>Anomura</taxon>
        <taxon>Galatheoidea</taxon>
        <taxon>Porcellanidae</taxon>
        <taxon>Petrolisthes</taxon>
    </lineage>
</organism>
<dbReference type="InterPro" id="IPR050888">
    <property type="entry name" value="ZnF_C2H2-type_TF"/>
</dbReference>
<sequence length="138" mass="15993">MWLSCAVQDRQTDRQTGWLRWVAGCGRAGTAFTAHFVAGGWYGRRQCDVCGKTLSSKYALQVHIRDVHTEVRRTFTCTLCNKVYASQNSYRVHMSIKHRQQHQQQQHLQQPQQVQQQQQPQAHHLQQQPVSELPDGQL</sequence>
<keyword evidence="2" id="KW-0479">Metal-binding</keyword>
<dbReference type="Pfam" id="PF00096">
    <property type="entry name" value="zf-C2H2"/>
    <property type="match status" value="2"/>
</dbReference>
<proteinExistence type="predicted"/>
<keyword evidence="6" id="KW-0539">Nucleus</keyword>
<dbReference type="PROSITE" id="PS50157">
    <property type="entry name" value="ZINC_FINGER_C2H2_2"/>
    <property type="match status" value="2"/>
</dbReference>
<dbReference type="Proteomes" id="UP001286313">
    <property type="component" value="Unassembled WGS sequence"/>
</dbReference>
<evidence type="ECO:0000313" key="10">
    <source>
        <dbReference type="EMBL" id="KAK3852637.1"/>
    </source>
</evidence>
<accession>A0AAE1BKT0</accession>
<reference evidence="10" key="1">
    <citation type="submission" date="2023-10" db="EMBL/GenBank/DDBJ databases">
        <title>Genome assemblies of two species of porcelain crab, Petrolisthes cinctipes and Petrolisthes manimaculis (Anomura: Porcellanidae).</title>
        <authorList>
            <person name="Angst P."/>
        </authorList>
    </citation>
    <scope>NUCLEOTIDE SEQUENCE</scope>
    <source>
        <strain evidence="10">PB745_01</strain>
        <tissue evidence="10">Gill</tissue>
    </source>
</reference>
<feature type="compositionally biased region" description="Low complexity" evidence="8">
    <location>
        <begin position="102"/>
        <end position="130"/>
    </location>
</feature>
<keyword evidence="4 7" id="KW-0863">Zinc-finger</keyword>
<dbReference type="PANTHER" id="PTHR24406">
    <property type="entry name" value="TRANSCRIPTIONAL REPRESSOR CTCFL-RELATED"/>
    <property type="match status" value="1"/>
</dbReference>
<comment type="subcellular location">
    <subcellularLocation>
        <location evidence="1">Nucleus</location>
    </subcellularLocation>
</comment>
<protein>
    <recommendedName>
        <fullName evidence="9">C2H2-type domain-containing protein</fullName>
    </recommendedName>
</protein>
<keyword evidence="3" id="KW-0677">Repeat</keyword>
<evidence type="ECO:0000256" key="8">
    <source>
        <dbReference type="SAM" id="MobiDB-lite"/>
    </source>
</evidence>
<dbReference type="GO" id="GO:0008270">
    <property type="term" value="F:zinc ion binding"/>
    <property type="evidence" value="ECO:0007669"/>
    <property type="project" value="UniProtKB-KW"/>
</dbReference>